<reference evidence="2 3" key="1">
    <citation type="submission" date="2016-08" db="EMBL/GenBank/DDBJ databases">
        <title>A Parts List for Fungal Cellulosomes Revealed by Comparative Genomics.</title>
        <authorList>
            <consortium name="DOE Joint Genome Institute"/>
            <person name="Haitjema C.H."/>
            <person name="Gilmore S.P."/>
            <person name="Henske J.K."/>
            <person name="Solomon K.V."/>
            <person name="De Groot R."/>
            <person name="Kuo A."/>
            <person name="Mondo S.J."/>
            <person name="Salamov A.A."/>
            <person name="Labutti K."/>
            <person name="Zhao Z."/>
            <person name="Chiniquy J."/>
            <person name="Barry K."/>
            <person name="Brewer H.M."/>
            <person name="Purvine S.O."/>
            <person name="Wright A.T."/>
            <person name="Boxma B."/>
            <person name="Van Alen T."/>
            <person name="Hackstein J.H."/>
            <person name="Baker S.E."/>
            <person name="Grigoriev I.V."/>
            <person name="O'Malley M.A."/>
        </authorList>
    </citation>
    <scope>NUCLEOTIDE SEQUENCE [LARGE SCALE GENOMIC DNA]</scope>
    <source>
        <strain evidence="2 3">G1</strain>
    </source>
</reference>
<gene>
    <name evidence="2" type="ORF">LY90DRAFT_516435</name>
</gene>
<feature type="transmembrane region" description="Helical" evidence="1">
    <location>
        <begin position="61"/>
        <end position="83"/>
    </location>
</feature>
<sequence>MKMETPEINEFKDQPLNFEYVSLTLINYFSHHTFYAYLLQGIIILYAYVRGVGRNGKFWKVIYIGTLASFIGAVVSNTCKIIIDKQVSDGEEPNIILFYILIINETLYAIRNLVLPYINVIKVMPLLEEKEKKRLKIFIGIMTVVHFCLRYNVALWRLKHKDTEMSDVGVIRAYGYAAISIAFTDIVCSMIIIKKLIENYHIAARKNLKISVYKYFFQSALFTLIFVDFFSLIIGILAVADSPILKITFVPLVGLNSNIILILAFDALIFKNDVILDMNSSYNCSYFSNEKRSNDMIPCNSTDQYQRHYHQNHNDSQQQYVSHLSNYYNSQSYFQSNYYSENNSEGNSHCYSNSSSNQSKHRSYTITISDQLENTNDYVSQKD</sequence>
<comment type="caution">
    <text evidence="2">The sequence shown here is derived from an EMBL/GenBank/DDBJ whole genome shotgun (WGS) entry which is preliminary data.</text>
</comment>
<proteinExistence type="predicted"/>
<dbReference type="EMBL" id="MCOG01000277">
    <property type="protein sequence ID" value="ORY20889.1"/>
    <property type="molecule type" value="Genomic_DNA"/>
</dbReference>
<evidence type="ECO:0000256" key="1">
    <source>
        <dbReference type="SAM" id="Phobius"/>
    </source>
</evidence>
<feature type="transmembrane region" description="Helical" evidence="1">
    <location>
        <begin position="32"/>
        <end position="49"/>
    </location>
</feature>
<feature type="transmembrane region" description="Helical" evidence="1">
    <location>
        <begin position="135"/>
        <end position="153"/>
    </location>
</feature>
<feature type="transmembrane region" description="Helical" evidence="1">
    <location>
        <begin position="215"/>
        <end position="238"/>
    </location>
</feature>
<protein>
    <submittedName>
        <fullName evidence="2">Uncharacterized protein</fullName>
    </submittedName>
</protein>
<name>A0A1Y2AEA0_9FUNG</name>
<dbReference type="OrthoDB" id="2138397at2759"/>
<accession>A0A1Y2AEA0</accession>
<keyword evidence="1" id="KW-0472">Membrane</keyword>
<feature type="transmembrane region" description="Helical" evidence="1">
    <location>
        <begin position="173"/>
        <end position="194"/>
    </location>
</feature>
<feature type="transmembrane region" description="Helical" evidence="1">
    <location>
        <begin position="95"/>
        <end position="114"/>
    </location>
</feature>
<dbReference type="AlphaFoldDB" id="A0A1Y2AEA0"/>
<keyword evidence="3" id="KW-1185">Reference proteome</keyword>
<evidence type="ECO:0000313" key="2">
    <source>
        <dbReference type="EMBL" id="ORY20889.1"/>
    </source>
</evidence>
<dbReference type="Proteomes" id="UP000193920">
    <property type="component" value="Unassembled WGS sequence"/>
</dbReference>
<keyword evidence="1" id="KW-1133">Transmembrane helix</keyword>
<organism evidence="2 3">
    <name type="scientific">Neocallimastix californiae</name>
    <dbReference type="NCBI Taxonomy" id="1754190"/>
    <lineage>
        <taxon>Eukaryota</taxon>
        <taxon>Fungi</taxon>
        <taxon>Fungi incertae sedis</taxon>
        <taxon>Chytridiomycota</taxon>
        <taxon>Chytridiomycota incertae sedis</taxon>
        <taxon>Neocallimastigomycetes</taxon>
        <taxon>Neocallimastigales</taxon>
        <taxon>Neocallimastigaceae</taxon>
        <taxon>Neocallimastix</taxon>
    </lineage>
</organism>
<keyword evidence="1" id="KW-0812">Transmembrane</keyword>
<feature type="transmembrane region" description="Helical" evidence="1">
    <location>
        <begin position="244"/>
        <end position="270"/>
    </location>
</feature>
<evidence type="ECO:0000313" key="3">
    <source>
        <dbReference type="Proteomes" id="UP000193920"/>
    </source>
</evidence>